<dbReference type="Proteomes" id="UP000018461">
    <property type="component" value="Unassembled WGS sequence"/>
</dbReference>
<gene>
    <name evidence="1" type="ORF">HMPREF9625_00559</name>
</gene>
<dbReference type="Pfam" id="PF13711">
    <property type="entry name" value="DUF4160"/>
    <property type="match status" value="1"/>
</dbReference>
<name>G9WMH6_9FIRM</name>
<sequence>MNKKIKVCYRIAFDNGKEIYTSNSPGIAVPEFSVARRTSDEEAELNFEKYSHGEFVFEYGEKDTIDYLVRELFKKMDYYYDSAFEYGPLPLFFMQDKTLYGIEDLSMNFMSLIDRLDIDKDNLLIYLIYCHQAGSVLPKEDGISYRMYSKEQGKHNIPHIHIEYDGYKEASISILNGTVLSGKAPKKVLKIVQKRIIDNQEYLLSCWNKLTDGISIDVEHFLKNKEILHRKFN</sequence>
<protein>
    <recommendedName>
        <fullName evidence="3">DUF4160 domain-containing protein</fullName>
    </recommendedName>
</protein>
<dbReference type="EMBL" id="AFZC02000003">
    <property type="protein sequence ID" value="EHL11729.1"/>
    <property type="molecule type" value="Genomic_DNA"/>
</dbReference>
<dbReference type="InterPro" id="IPR025427">
    <property type="entry name" value="DUF4160"/>
</dbReference>
<evidence type="ECO:0000313" key="2">
    <source>
        <dbReference type="Proteomes" id="UP000018461"/>
    </source>
</evidence>
<dbReference type="HOGENOM" id="CLU_1208817_0_0_9"/>
<organism evidence="1 2">
    <name type="scientific">Oribacterium parvum ACB1</name>
    <dbReference type="NCBI Taxonomy" id="796943"/>
    <lineage>
        <taxon>Bacteria</taxon>
        <taxon>Bacillati</taxon>
        <taxon>Bacillota</taxon>
        <taxon>Clostridia</taxon>
        <taxon>Lachnospirales</taxon>
        <taxon>Lachnospiraceae</taxon>
        <taxon>Oribacterium</taxon>
    </lineage>
</organism>
<keyword evidence="2" id="KW-1185">Reference proteome</keyword>
<reference evidence="1" key="2">
    <citation type="submission" date="2013-03" db="EMBL/GenBank/DDBJ databases">
        <title>The Genome Sequence of Oribacterium sp. ACB1.</title>
        <authorList>
            <consortium name="The Broad Institute Genomics Platform"/>
            <consortium name="The Broad Institute Genome Sequencing Center for Infectious Disease"/>
            <person name="Earl A."/>
            <person name="Ward D."/>
            <person name="Feldgarden M."/>
            <person name="Gevers D."/>
            <person name="Sizova M."/>
            <person name="Hazen A."/>
            <person name="Epstein S."/>
            <person name="Walker B."/>
            <person name="Young S."/>
            <person name="Zeng Q."/>
            <person name="Gargeya S."/>
            <person name="Fitzgerald M."/>
            <person name="Haas B."/>
            <person name="Abouelleil A."/>
            <person name="Allen A.W."/>
            <person name="Alvarado L."/>
            <person name="Arachchi H.M."/>
            <person name="Berlin A.M."/>
            <person name="Chapman S.B."/>
            <person name="Gainer-Dewar J."/>
            <person name="Goldberg J."/>
            <person name="Griggs A."/>
            <person name="Gujja S."/>
            <person name="Hansen M."/>
            <person name="Howarth C."/>
            <person name="Imamovic A."/>
            <person name="Ireland A."/>
            <person name="Larimer J."/>
            <person name="McCowan C."/>
            <person name="Murphy C."/>
            <person name="Pearson M."/>
            <person name="Poon T.W."/>
            <person name="Priest M."/>
            <person name="Roberts A."/>
            <person name="Saif S."/>
            <person name="Shea T."/>
            <person name="Sisk P."/>
            <person name="Sykes S."/>
            <person name="Wortman J."/>
            <person name="Nusbaum C."/>
            <person name="Birren B."/>
        </authorList>
    </citation>
    <scope>NUCLEOTIDE SEQUENCE [LARGE SCALE GENOMIC DNA]</scope>
    <source>
        <strain evidence="1">ACB1</strain>
    </source>
</reference>
<dbReference type="PATRIC" id="fig|796943.3.peg.957"/>
<dbReference type="AlphaFoldDB" id="G9WMH6"/>
<dbReference type="RefSeq" id="WP_009534421.1">
    <property type="nucleotide sequence ID" value="NZ_KE148312.1"/>
</dbReference>
<reference evidence="1" key="1">
    <citation type="submission" date="2011-08" db="EMBL/GenBank/DDBJ databases">
        <authorList>
            <consortium name="The Broad Institute Genome Sequencing Platform"/>
            <person name="Earl A."/>
            <person name="Ward D."/>
            <person name="Feldgarden M."/>
            <person name="Gevers D."/>
            <person name="Sizova M."/>
            <person name="Hazen A."/>
            <person name="Epstein S."/>
            <person name="Young S.K."/>
            <person name="Zeng Q."/>
            <person name="Gargeya S."/>
            <person name="Fitzgerald M."/>
            <person name="Haas B."/>
            <person name="Abouelleil A."/>
            <person name="Alvarado L."/>
            <person name="Arachchi H.M."/>
            <person name="Berlin A."/>
            <person name="Brown A."/>
            <person name="Chapman S.B."/>
            <person name="Chen Z."/>
            <person name="Dunbar C."/>
            <person name="Freedman E."/>
            <person name="Gearin G."/>
            <person name="Gellesch M."/>
            <person name="Goldberg J."/>
            <person name="Griggs A."/>
            <person name="Gujja S."/>
            <person name="Heiman D."/>
            <person name="Howarth C."/>
            <person name="Larson L."/>
            <person name="Lui A."/>
            <person name="MacDonald P.J.P."/>
            <person name="Montmayeur A."/>
            <person name="Murphy C."/>
            <person name="Neiman D."/>
            <person name="Pearson M."/>
            <person name="Priest M."/>
            <person name="Roberts A."/>
            <person name="Saif S."/>
            <person name="Shea T."/>
            <person name="Shenoy N."/>
            <person name="Sisk P."/>
            <person name="Stolte C."/>
            <person name="Sykes S."/>
            <person name="Wortman J."/>
            <person name="Nusbaum C."/>
            <person name="Birren B."/>
        </authorList>
    </citation>
    <scope>NUCLEOTIDE SEQUENCE</scope>
    <source>
        <strain evidence="1">ACB1</strain>
    </source>
</reference>
<evidence type="ECO:0008006" key="3">
    <source>
        <dbReference type="Google" id="ProtNLM"/>
    </source>
</evidence>
<comment type="caution">
    <text evidence="1">The sequence shown here is derived from an EMBL/GenBank/DDBJ whole genome shotgun (WGS) entry which is preliminary data.</text>
</comment>
<accession>G9WMH6</accession>
<dbReference type="STRING" id="796943.HMPREF9625_00559"/>
<proteinExistence type="predicted"/>
<evidence type="ECO:0000313" key="1">
    <source>
        <dbReference type="EMBL" id="EHL11729.1"/>
    </source>
</evidence>